<reference evidence="1" key="1">
    <citation type="journal article" date="2021" name="Proc. Natl. Acad. Sci. U.S.A.">
        <title>A Catalog of Tens of Thousands of Viruses from Human Metagenomes Reveals Hidden Associations with Chronic Diseases.</title>
        <authorList>
            <person name="Tisza M.J."/>
            <person name="Buck C.B."/>
        </authorList>
    </citation>
    <scope>NUCLEOTIDE SEQUENCE</scope>
    <source>
        <strain evidence="1">CtByu2</strain>
    </source>
</reference>
<sequence length="324" mass="37704">MAQSKVTLKEIMVAVRELTFDRFIIPAFAIKQMGKDVYIDIDPSFKPVSEEPVEPGRLRIFKKETSIDPDTETEEIIEKPIVELLFADYPEVDDILNQLIDQGIVIAYTPYYRSEEPSTSLIKTTFELTEDRTIFRRYFFADEEIIDVIQWYYYTVLRIPNAEINDELVGLLKRPSERHLSVWVAYQLVDKRRMYEAAANSIGQSFTDGSDYTGSSGSSSPTSTTVQIGSVFSITEDAQQGYFYEDFNRVGSDNTWGDRYSFWYKLMLYLRNILEEHFGDYRLRKDNVIPGYISLQRELDFREYFDSYPFTLSPLSRGILSKTP</sequence>
<evidence type="ECO:0000313" key="1">
    <source>
        <dbReference type="EMBL" id="DAF47685.1"/>
    </source>
</evidence>
<name>A0A8S5S9M6_9CAUD</name>
<dbReference type="EMBL" id="BK032557">
    <property type="protein sequence ID" value="DAF47685.1"/>
    <property type="molecule type" value="Genomic_DNA"/>
</dbReference>
<protein>
    <submittedName>
        <fullName evidence="1">Uncharacterized protein</fullName>
    </submittedName>
</protein>
<proteinExistence type="predicted"/>
<accession>A0A8S5S9M6</accession>
<organism evidence="1">
    <name type="scientific">Myoviridae sp. ctByu2</name>
    <dbReference type="NCBI Taxonomy" id="2827668"/>
    <lineage>
        <taxon>Viruses</taxon>
        <taxon>Duplodnaviria</taxon>
        <taxon>Heunggongvirae</taxon>
        <taxon>Uroviricota</taxon>
        <taxon>Caudoviricetes</taxon>
    </lineage>
</organism>